<evidence type="ECO:0000313" key="3">
    <source>
        <dbReference type="Proteomes" id="UP000632828"/>
    </source>
</evidence>
<keyword evidence="1" id="KW-0812">Transmembrane</keyword>
<dbReference type="Proteomes" id="UP000632828">
    <property type="component" value="Unassembled WGS sequence"/>
</dbReference>
<proteinExistence type="predicted"/>
<dbReference type="AlphaFoldDB" id="A0A8J6QMS1"/>
<name>A0A8J6QMS1_9BACT</name>
<organism evidence="2 3">
    <name type="scientific">Pelovirga terrestris</name>
    <dbReference type="NCBI Taxonomy" id="2771352"/>
    <lineage>
        <taxon>Bacteria</taxon>
        <taxon>Pseudomonadati</taxon>
        <taxon>Thermodesulfobacteriota</taxon>
        <taxon>Desulfuromonadia</taxon>
        <taxon>Geobacterales</taxon>
        <taxon>Geobacteraceae</taxon>
        <taxon>Pelovirga</taxon>
    </lineage>
</organism>
<evidence type="ECO:0008006" key="4">
    <source>
        <dbReference type="Google" id="ProtNLM"/>
    </source>
</evidence>
<dbReference type="EMBL" id="JACWUN010000017">
    <property type="protein sequence ID" value="MBD1401554.1"/>
    <property type="molecule type" value="Genomic_DNA"/>
</dbReference>
<reference evidence="2" key="1">
    <citation type="submission" date="2020-09" db="EMBL/GenBank/DDBJ databases">
        <title>Pelobacter alkaliphilus sp. nov., a novel anaerobic arsenate-reducing bacterium from terrestrial mud volcano.</title>
        <authorList>
            <person name="Khomyakova M.A."/>
            <person name="Merkel A.Y."/>
            <person name="Slobodkin A.I."/>
        </authorList>
    </citation>
    <scope>NUCLEOTIDE SEQUENCE</scope>
    <source>
        <strain evidence="2">M08fum</strain>
    </source>
</reference>
<sequence>MTSPRYNQQRSRFQQCLRIAGFTVPALALLLMFALWHYRTPLLNNIAKPRLEQFLSTNLAALVTIEQLALDRGQLRMRGLTVDHADLYYVTVPALILDFNLGNLWRGRLDSLRVEQPEVYFNPTFLPDNNNSTPFRLRKPPISIDLLTVTGGRFDLVLTDQVVAVRAIEFDLHHAPSRSFRLAVTVQGETPLKLSTSGQWQWETDPQLQVQLNEVNIDGHSLLTTPLTLRPAVEGLAAGGELVLAHVDRAQLDPWLALAGMQQLLAPDVDFSVQNLRLGVEIRGGQVQGQLAAAALQLTKGDVRFQANNLRLSGAGDRHQWQAVGEAQLAEGSPVSFAVQGTDGHVVATGQGTFRDLARIPKVVGQDQALPVSGGLEWTARTSWLNQVLELSGDFHSLWPQPSAGVGAADRSPFRGNFQVQGAIDALSGNLKLDLRGAPLLTVEGNSGQLVAQLHRTPVGSLAQILSPSRWPHLVEKKGWLAGQIQLNPTADAVQGHFNLIAEGLHAAGFDVATSHISSSFHWQQEQLAVADLNIQTTITGHGLSIPVATLQGAARWHAPSLQMNIAALTIENLEYLSADDMSALAGGSLNLAGTVAWDEAQQQSHARLQGSAQMQEALIHSFYGDLSQLPIDFDLQAAWDATLASLQVNDISLFIPAIGQFKGQLKRHSDTLEFGGELLLPHLETGFNLQLRPLLATLFPGLEQLELNGTLAADSTGVWRPDGWNVSGALHPDTLGLKYRAANISMLDLAGEIPFVFSSGGKTSGVARNGFVTFSQLQAGPVSSAANDLTLTAMTNRLTFIDPWKLNLAGGNILIENLSIGHDSSDLSVSGRTRINHIDLQELTQELELTLLRGSLTADLGEFEYVGGMLQSEGEARIDVFAGTIQIRNLRARDIFSSYRSIEGDIDFHGIDLEQLTRTFAFGEINGIMDGYIHDLRLFGKIPSAFVAEFTTRDQGQRNISVKALNNLTVISQGGLSAALSRGVYRFIDFYRYRNIGLRCVLRNDVFVLKGTARADSDLHLVDGGLLPPRIDILAPGTGVSFREMLRRLERIDRTTTR</sequence>
<evidence type="ECO:0000256" key="1">
    <source>
        <dbReference type="SAM" id="Phobius"/>
    </source>
</evidence>
<comment type="caution">
    <text evidence="2">The sequence shown here is derived from an EMBL/GenBank/DDBJ whole genome shotgun (WGS) entry which is preliminary data.</text>
</comment>
<keyword evidence="3" id="KW-1185">Reference proteome</keyword>
<keyword evidence="1" id="KW-0472">Membrane</keyword>
<evidence type="ECO:0000313" key="2">
    <source>
        <dbReference type="EMBL" id="MBD1401554.1"/>
    </source>
</evidence>
<dbReference type="RefSeq" id="WP_191157286.1">
    <property type="nucleotide sequence ID" value="NZ_JACWUN010000017.1"/>
</dbReference>
<keyword evidence="1" id="KW-1133">Transmembrane helix</keyword>
<feature type="transmembrane region" description="Helical" evidence="1">
    <location>
        <begin position="20"/>
        <end position="38"/>
    </location>
</feature>
<gene>
    <name evidence="2" type="ORF">ICT70_12870</name>
</gene>
<accession>A0A8J6QMS1</accession>
<protein>
    <recommendedName>
        <fullName evidence="4">AsmA-like C-terminal domain-containing protein</fullName>
    </recommendedName>
</protein>